<dbReference type="EMBL" id="JAGKQM010002569">
    <property type="protein sequence ID" value="KAH0849293.1"/>
    <property type="molecule type" value="Genomic_DNA"/>
</dbReference>
<keyword evidence="2" id="KW-1185">Reference proteome</keyword>
<reference evidence="1 2" key="1">
    <citation type="submission" date="2021-05" db="EMBL/GenBank/DDBJ databases">
        <title>Genome Assembly of Synthetic Allotetraploid Brassica napus Reveals Homoeologous Exchanges between Subgenomes.</title>
        <authorList>
            <person name="Davis J.T."/>
        </authorList>
    </citation>
    <scope>NUCLEOTIDE SEQUENCE [LARGE SCALE GENOMIC DNA]</scope>
    <source>
        <strain evidence="2">cv. Da-Ae</strain>
        <tissue evidence="1">Seedling</tissue>
    </source>
</reference>
<name>A0ABQ7X048_BRANA</name>
<feature type="non-terminal residue" evidence="1">
    <location>
        <position position="1"/>
    </location>
</feature>
<comment type="caution">
    <text evidence="1">The sequence shown here is derived from an EMBL/GenBank/DDBJ whole genome shotgun (WGS) entry which is preliminary data.</text>
</comment>
<proteinExistence type="predicted"/>
<protein>
    <submittedName>
        <fullName evidence="1">Uncharacterized protein</fullName>
    </submittedName>
</protein>
<evidence type="ECO:0000313" key="1">
    <source>
        <dbReference type="EMBL" id="KAH0849293.1"/>
    </source>
</evidence>
<gene>
    <name evidence="1" type="ORF">HID58_091377</name>
</gene>
<accession>A0ABQ7X048</accession>
<dbReference type="Proteomes" id="UP000824890">
    <property type="component" value="Unassembled WGS sequence"/>
</dbReference>
<sequence length="162" mass="18784">VGLSLVRNCVEPLGKSKNLRDFIKSHCRSASIGRAHRRQITIYPRHEEARRTTNDDSVLEERDPQYDTMLNQMVGRIKAKPGSKAEMGENSVSFFSVMSQDKNLRREKGLRNLKLEPLESRARGKRIPHQLQRNLRLSVLMKPELGGDWIHSLFAVFQKREY</sequence>
<organism evidence="1 2">
    <name type="scientific">Brassica napus</name>
    <name type="common">Rape</name>
    <dbReference type="NCBI Taxonomy" id="3708"/>
    <lineage>
        <taxon>Eukaryota</taxon>
        <taxon>Viridiplantae</taxon>
        <taxon>Streptophyta</taxon>
        <taxon>Embryophyta</taxon>
        <taxon>Tracheophyta</taxon>
        <taxon>Spermatophyta</taxon>
        <taxon>Magnoliopsida</taxon>
        <taxon>eudicotyledons</taxon>
        <taxon>Gunneridae</taxon>
        <taxon>Pentapetalae</taxon>
        <taxon>rosids</taxon>
        <taxon>malvids</taxon>
        <taxon>Brassicales</taxon>
        <taxon>Brassicaceae</taxon>
        <taxon>Brassiceae</taxon>
        <taxon>Brassica</taxon>
    </lineage>
</organism>
<evidence type="ECO:0000313" key="2">
    <source>
        <dbReference type="Proteomes" id="UP000824890"/>
    </source>
</evidence>
<dbReference type="PANTHER" id="PTHR36759">
    <property type="entry name" value="DYNEIN BETA CHAIN, CILIARY PROTEIN"/>
    <property type="match status" value="1"/>
</dbReference>
<dbReference type="PANTHER" id="PTHR36759:SF1">
    <property type="entry name" value="DYNEIN BETA CHAIN, CILIARY PROTEIN"/>
    <property type="match status" value="1"/>
</dbReference>